<dbReference type="Proteomes" id="UP000078486">
    <property type="component" value="Unassembled WGS sequence"/>
</dbReference>
<dbReference type="PANTHER" id="PTHR46564">
    <property type="entry name" value="TRANSPOSASE"/>
    <property type="match status" value="1"/>
</dbReference>
<evidence type="ECO:0000313" key="4">
    <source>
        <dbReference type="EMBL" id="OAM91783.1"/>
    </source>
</evidence>
<dbReference type="AlphaFoldDB" id="A0A178INL2"/>
<dbReference type="Pfam" id="PF13358">
    <property type="entry name" value="DDE_3"/>
    <property type="match status" value="1"/>
</dbReference>
<organism evidence="2 5">
    <name type="scientific">Termitidicoccus mucosus</name>
    <dbReference type="NCBI Taxonomy" id="1184151"/>
    <lineage>
        <taxon>Bacteria</taxon>
        <taxon>Pseudomonadati</taxon>
        <taxon>Verrucomicrobiota</taxon>
        <taxon>Opitutia</taxon>
        <taxon>Opitutales</taxon>
        <taxon>Opitutaceae</taxon>
        <taxon>Termitidicoccus</taxon>
    </lineage>
</organism>
<dbReference type="EMBL" id="LRRQ01000024">
    <property type="protein sequence ID" value="OAM91509.1"/>
    <property type="molecule type" value="Genomic_DNA"/>
</dbReference>
<dbReference type="Gene3D" id="3.30.420.10">
    <property type="entry name" value="Ribonuclease H-like superfamily/Ribonuclease H"/>
    <property type="match status" value="1"/>
</dbReference>
<comment type="caution">
    <text evidence="2">The sequence shown here is derived from an EMBL/GenBank/DDBJ whole genome shotgun (WGS) entry which is preliminary data.</text>
</comment>
<dbReference type="EMBL" id="LRRQ01000015">
    <property type="protein sequence ID" value="OAM91783.1"/>
    <property type="molecule type" value="Genomic_DNA"/>
</dbReference>
<sequence length="99" mass="10968">MVFEGACNAAVVEAYFEKVLLPVLPEGSVVVLDNARFHHGSAAAELSAAKGIRLKYLPPYSPDLNPIEHFWAKFKRLLRPQLPSSNNPFLTIINLCQCC</sequence>
<dbReference type="GO" id="GO:0003676">
    <property type="term" value="F:nucleic acid binding"/>
    <property type="evidence" value="ECO:0007669"/>
    <property type="project" value="InterPro"/>
</dbReference>
<gene>
    <name evidence="4" type="ORF">AW736_01705</name>
    <name evidence="3" type="ORF">AW736_02745</name>
    <name evidence="2" type="ORF">AW736_02830</name>
</gene>
<dbReference type="InterPro" id="IPR038717">
    <property type="entry name" value="Tc1-like_DDE_dom"/>
</dbReference>
<evidence type="ECO:0000313" key="2">
    <source>
        <dbReference type="EMBL" id="OAM91493.1"/>
    </source>
</evidence>
<feature type="domain" description="Tc1-like transposase DDE" evidence="1">
    <location>
        <begin position="1"/>
        <end position="80"/>
    </location>
</feature>
<dbReference type="InterPro" id="IPR012337">
    <property type="entry name" value="RNaseH-like_sf"/>
</dbReference>
<protein>
    <recommendedName>
        <fullName evidence="1">Tc1-like transposase DDE domain-containing protein</fullName>
    </recommendedName>
</protein>
<dbReference type="SUPFAM" id="SSF53098">
    <property type="entry name" value="Ribonuclease H-like"/>
    <property type="match status" value="1"/>
</dbReference>
<dbReference type="InterPro" id="IPR036397">
    <property type="entry name" value="RNaseH_sf"/>
</dbReference>
<name>A0A178INL2_9BACT</name>
<evidence type="ECO:0000259" key="1">
    <source>
        <dbReference type="Pfam" id="PF13358"/>
    </source>
</evidence>
<evidence type="ECO:0000313" key="5">
    <source>
        <dbReference type="Proteomes" id="UP000078486"/>
    </source>
</evidence>
<dbReference type="PANTHER" id="PTHR46564:SF1">
    <property type="entry name" value="TRANSPOSASE"/>
    <property type="match status" value="1"/>
</dbReference>
<accession>A0A178INL2</accession>
<dbReference type="STRING" id="1184151.AW736_01705"/>
<proteinExistence type="predicted"/>
<dbReference type="EMBL" id="LRRQ01000025">
    <property type="protein sequence ID" value="OAM91493.1"/>
    <property type="molecule type" value="Genomic_DNA"/>
</dbReference>
<evidence type="ECO:0000313" key="3">
    <source>
        <dbReference type="EMBL" id="OAM91509.1"/>
    </source>
</evidence>
<keyword evidence="5" id="KW-1185">Reference proteome</keyword>
<reference evidence="2 5" key="1">
    <citation type="submission" date="2016-01" db="EMBL/GenBank/DDBJ databases">
        <title>High potential of lignocellulose degradation of a new Verrucomicrobia species.</title>
        <authorList>
            <person name="Wang Y."/>
            <person name="Shi Y."/>
            <person name="Qiu Z."/>
            <person name="Liu S."/>
            <person name="Yang H."/>
        </authorList>
    </citation>
    <scope>NUCLEOTIDE SEQUENCE [LARGE SCALE GENOMIC DNA]</scope>
    <source>
        <strain evidence="2 5">TSB47</strain>
    </source>
</reference>